<dbReference type="InterPro" id="IPR000884">
    <property type="entry name" value="TSP1_rpt"/>
</dbReference>
<dbReference type="CDD" id="cd01471">
    <property type="entry name" value="vWA_micronemal_protein"/>
    <property type="match status" value="1"/>
</dbReference>
<evidence type="ECO:0000313" key="6">
    <source>
        <dbReference type="EMBL" id="ETB62747.1"/>
    </source>
</evidence>
<feature type="signal peptide" evidence="4">
    <location>
        <begin position="1"/>
        <end position="24"/>
    </location>
</feature>
<keyword evidence="7" id="KW-1185">Reference proteome</keyword>
<dbReference type="OrthoDB" id="373025at2759"/>
<evidence type="ECO:0000256" key="1">
    <source>
        <dbReference type="ARBA" id="ARBA00004236"/>
    </source>
</evidence>
<protein>
    <submittedName>
        <fullName evidence="6">Sporozoite surface protein 2</fullName>
    </submittedName>
</protein>
<feature type="region of interest" description="Disordered" evidence="3">
    <location>
        <begin position="286"/>
        <end position="494"/>
    </location>
</feature>
<feature type="region of interest" description="Disordered" evidence="3">
    <location>
        <begin position="536"/>
        <end position="560"/>
    </location>
</feature>
<dbReference type="PROSITE" id="PS50234">
    <property type="entry name" value="VWFA"/>
    <property type="match status" value="1"/>
</dbReference>
<keyword evidence="4" id="KW-0732">Signal</keyword>
<organism evidence="6 7">
    <name type="scientific">Plasmodium yoelii 17X</name>
    <dbReference type="NCBI Taxonomy" id="1323249"/>
    <lineage>
        <taxon>Eukaryota</taxon>
        <taxon>Sar</taxon>
        <taxon>Alveolata</taxon>
        <taxon>Apicomplexa</taxon>
        <taxon>Aconoidasida</taxon>
        <taxon>Haemosporida</taxon>
        <taxon>Plasmodiidae</taxon>
        <taxon>Plasmodium</taxon>
        <taxon>Plasmodium (Vinckeia)</taxon>
    </lineage>
</organism>
<dbReference type="GO" id="GO:0005886">
    <property type="term" value="C:plasma membrane"/>
    <property type="evidence" value="ECO:0007669"/>
    <property type="project" value="UniProtKB-SubCell"/>
</dbReference>
<dbReference type="AlphaFoldDB" id="V7PVU0"/>
<name>V7PVU0_PLAYE</name>
<dbReference type="SUPFAM" id="SSF82895">
    <property type="entry name" value="TSP-1 type 1 repeat"/>
    <property type="match status" value="1"/>
</dbReference>
<dbReference type="PROSITE" id="PS50092">
    <property type="entry name" value="TSP1"/>
    <property type="match status" value="1"/>
</dbReference>
<evidence type="ECO:0000256" key="4">
    <source>
        <dbReference type="SAM" id="SignalP"/>
    </source>
</evidence>
<sequence>MKLLGNSKYIFVVLLLCISVFLNGQETLDEIKYSEEVCTEQIDIHILLDGSGSIGYSNWKAHVIPMLNTLVDNLNISNDEINVSLTLFSTNSRELIKLKGYGSTSKDSLRFILAHLQNNYSPNGNTNLTSALLVVDTLINERMYRPDAIQLAIILTDGIPNDLPRSTAVVHQLKRKHVNVAIIGVGAGVNNEYNRILVGCDRYAPCPYYSSGSWNEAQNMIKPFLTKVCQEVERIAHCGKWEEWSECSTTCDEGRKIRRRQILHPGCVSEMTTPCKVRDCPQIPIPPVIPNKIPEKPSNPEEPPSNPNEPSNPEEPNPEEPSNPKEPSNPEEPINPEELNPKEPSNPEESNPKEPINPEDNENPLIIQDEPIEPRNDSNVIPILPIIPQKGNNIPSNLPENPSDSEVEYPRPNDNGENSNNTMKSKKNIPNEPIPSPGDNPYKGHEERIPKPHRSNDDYVYDNNVNKNNKDEPEIPNNEYEEDKNKNQSKSNNGYKIAGGIIGGLAILGCAGVGYNFIAGSSAAGLAGAEPAPFEDVIPDDDKDIVENEQFKLPEDNDWN</sequence>
<dbReference type="SUPFAM" id="SSF53300">
    <property type="entry name" value="vWA-like"/>
    <property type="match status" value="1"/>
</dbReference>
<dbReference type="Gene3D" id="2.20.100.10">
    <property type="entry name" value="Thrombospondin type-1 (TSP1) repeat"/>
    <property type="match status" value="1"/>
</dbReference>
<feature type="compositionally biased region" description="Basic and acidic residues" evidence="3">
    <location>
        <begin position="545"/>
        <end position="560"/>
    </location>
</feature>
<feature type="chain" id="PRO_5004764737" evidence="4">
    <location>
        <begin position="25"/>
        <end position="560"/>
    </location>
</feature>
<dbReference type="InterPro" id="IPR050525">
    <property type="entry name" value="ECM_Assembly_Org"/>
</dbReference>
<feature type="compositionally biased region" description="Polar residues" evidence="3">
    <location>
        <begin position="390"/>
        <end position="404"/>
    </location>
</feature>
<dbReference type="InterPro" id="IPR002035">
    <property type="entry name" value="VWF_A"/>
</dbReference>
<dbReference type="Gene3D" id="3.40.50.410">
    <property type="entry name" value="von Willebrand factor, type A domain"/>
    <property type="match status" value="1"/>
</dbReference>
<keyword evidence="2" id="KW-0472">Membrane</keyword>
<evidence type="ECO:0000313" key="7">
    <source>
        <dbReference type="Proteomes" id="UP000018538"/>
    </source>
</evidence>
<dbReference type="Pfam" id="PF00092">
    <property type="entry name" value="VWA"/>
    <property type="match status" value="1"/>
</dbReference>
<evidence type="ECO:0000256" key="2">
    <source>
        <dbReference type="ARBA" id="ARBA00022475"/>
    </source>
</evidence>
<evidence type="ECO:0000256" key="3">
    <source>
        <dbReference type="SAM" id="MobiDB-lite"/>
    </source>
</evidence>
<dbReference type="SMART" id="SM00327">
    <property type="entry name" value="VWA"/>
    <property type="match status" value="1"/>
</dbReference>
<evidence type="ECO:0000259" key="5">
    <source>
        <dbReference type="PROSITE" id="PS50234"/>
    </source>
</evidence>
<accession>V7PVU0</accession>
<gene>
    <name evidence="6" type="ORF">YYC_00434</name>
</gene>
<dbReference type="Proteomes" id="UP000018538">
    <property type="component" value="Unassembled WGS sequence"/>
</dbReference>
<dbReference type="InterPro" id="IPR036383">
    <property type="entry name" value="TSP1_rpt_sf"/>
</dbReference>
<comment type="subcellular location">
    <subcellularLocation>
        <location evidence="1">Cell membrane</location>
    </subcellularLocation>
</comment>
<feature type="compositionally biased region" description="Basic and acidic residues" evidence="3">
    <location>
        <begin position="442"/>
        <end position="457"/>
    </location>
</feature>
<dbReference type="EMBL" id="KI635730">
    <property type="protein sequence ID" value="ETB62747.1"/>
    <property type="molecule type" value="Genomic_DNA"/>
</dbReference>
<feature type="domain" description="VWFA" evidence="5">
    <location>
        <begin position="43"/>
        <end position="228"/>
    </location>
</feature>
<keyword evidence="2" id="KW-1003">Cell membrane</keyword>
<dbReference type="PANTHER" id="PTHR24020">
    <property type="entry name" value="COLLAGEN ALPHA"/>
    <property type="match status" value="1"/>
</dbReference>
<dbReference type="Pfam" id="PF00090">
    <property type="entry name" value="TSP_1"/>
    <property type="match status" value="1"/>
</dbReference>
<proteinExistence type="predicted"/>
<dbReference type="InterPro" id="IPR036465">
    <property type="entry name" value="vWFA_dom_sf"/>
</dbReference>
<dbReference type="SMART" id="SM00209">
    <property type="entry name" value="TSP1"/>
    <property type="match status" value="1"/>
</dbReference>
<reference evidence="6 7" key="1">
    <citation type="submission" date="2013-11" db="EMBL/GenBank/DDBJ databases">
        <title>The Genome Sequence of Plasmodium yoelii 17X.</title>
        <authorList>
            <consortium name="The Broad Institute Genomics Platform"/>
            <consortium name="The Broad Institute Genome Sequencing Center for Infectious Disease"/>
            <person name="Neafsey D."/>
            <person name="Adams J."/>
            <person name="Walker B."/>
            <person name="Young S.K."/>
            <person name="Zeng Q."/>
            <person name="Gargeya S."/>
            <person name="Fitzgerald M."/>
            <person name="Haas B."/>
            <person name="Abouelleil A."/>
            <person name="Alvarado L."/>
            <person name="Chapman S.B."/>
            <person name="Gainer-Dewar J."/>
            <person name="Goldberg J."/>
            <person name="Griggs A."/>
            <person name="Gujja S."/>
            <person name="Hansen M."/>
            <person name="Howarth C."/>
            <person name="Imamovic A."/>
            <person name="Ireland A."/>
            <person name="Larimer J."/>
            <person name="McCowan C."/>
            <person name="Murphy C."/>
            <person name="Pearson M."/>
            <person name="Poon T.W."/>
            <person name="Priest M."/>
            <person name="Roberts A."/>
            <person name="Saif S."/>
            <person name="Shea T."/>
            <person name="Sykes S."/>
            <person name="Wortman J."/>
            <person name="Nusbaum C."/>
            <person name="Birren B."/>
        </authorList>
    </citation>
    <scope>NUCLEOTIDE SEQUENCE [LARGE SCALE GENOMIC DNA]</scope>
    <source>
        <strain evidence="6 7">17X</strain>
    </source>
</reference>